<reference evidence="4" key="1">
    <citation type="submission" date="2016-10" db="EMBL/GenBank/DDBJ databases">
        <authorList>
            <person name="Varghese N."/>
            <person name="Submissions S."/>
        </authorList>
    </citation>
    <scope>NUCLEOTIDE SEQUENCE [LARGE SCALE GENOMIC DNA]</scope>
    <source>
        <strain evidence="4">DSM 1565</strain>
    </source>
</reference>
<evidence type="ECO:0000313" key="3">
    <source>
        <dbReference type="EMBL" id="SFV33649.1"/>
    </source>
</evidence>
<feature type="region of interest" description="Disordered" evidence="1">
    <location>
        <begin position="131"/>
        <end position="159"/>
    </location>
</feature>
<feature type="transmembrane region" description="Helical" evidence="2">
    <location>
        <begin position="74"/>
        <end position="92"/>
    </location>
</feature>
<organism evidence="3 4">
    <name type="scientific">Hyphomicrobium facile</name>
    <dbReference type="NCBI Taxonomy" id="51670"/>
    <lineage>
        <taxon>Bacteria</taxon>
        <taxon>Pseudomonadati</taxon>
        <taxon>Pseudomonadota</taxon>
        <taxon>Alphaproteobacteria</taxon>
        <taxon>Hyphomicrobiales</taxon>
        <taxon>Hyphomicrobiaceae</taxon>
        <taxon>Hyphomicrobium</taxon>
    </lineage>
</organism>
<protein>
    <submittedName>
        <fullName evidence="3">Uncharacterized protein</fullName>
    </submittedName>
</protein>
<evidence type="ECO:0000256" key="2">
    <source>
        <dbReference type="SAM" id="Phobius"/>
    </source>
</evidence>
<dbReference type="RefSeq" id="WP_092867598.1">
    <property type="nucleotide sequence ID" value="NZ_FPCH01000002.1"/>
</dbReference>
<feature type="transmembrane region" description="Helical" evidence="2">
    <location>
        <begin position="12"/>
        <end position="33"/>
    </location>
</feature>
<keyword evidence="2" id="KW-0812">Transmembrane</keyword>
<keyword evidence="2" id="KW-1133">Transmembrane helix</keyword>
<dbReference type="Proteomes" id="UP000199423">
    <property type="component" value="Unassembled WGS sequence"/>
</dbReference>
<feature type="transmembrane region" description="Helical" evidence="2">
    <location>
        <begin position="45"/>
        <end position="68"/>
    </location>
</feature>
<gene>
    <name evidence="3" type="ORF">SAMN04488557_2064</name>
</gene>
<keyword evidence="2" id="KW-0472">Membrane</keyword>
<sequence length="159" mass="16875">MLPGAAPMVDNLFLLAVAAVGWGLSLATYRLFARTRSWPMGALQADMPFIPVLIGLGGLFAGLLFATARGADDGGWMIIALGLLFAALWTGFLRVGSQLALFLAPIATFLLLLGWLAVPLGFSERRWATERPSETLQRRGILAPDAGVTSPTQPPKSAP</sequence>
<name>A0A1I7NG63_9HYPH</name>
<dbReference type="OrthoDB" id="7933130at2"/>
<keyword evidence="4" id="KW-1185">Reference proteome</keyword>
<feature type="transmembrane region" description="Helical" evidence="2">
    <location>
        <begin position="99"/>
        <end position="118"/>
    </location>
</feature>
<evidence type="ECO:0000313" key="4">
    <source>
        <dbReference type="Proteomes" id="UP000199423"/>
    </source>
</evidence>
<proteinExistence type="predicted"/>
<dbReference type="EMBL" id="FPCH01000002">
    <property type="protein sequence ID" value="SFV33649.1"/>
    <property type="molecule type" value="Genomic_DNA"/>
</dbReference>
<accession>A0A1I7NG63</accession>
<evidence type="ECO:0000256" key="1">
    <source>
        <dbReference type="SAM" id="MobiDB-lite"/>
    </source>
</evidence>
<dbReference type="AlphaFoldDB" id="A0A1I7NG63"/>
<dbReference type="STRING" id="51670.SAMN04488557_2064"/>